<evidence type="ECO:0000313" key="1">
    <source>
        <dbReference type="EMBL" id="MBK1866916.1"/>
    </source>
</evidence>
<keyword evidence="2" id="KW-1185">Reference proteome</keyword>
<proteinExistence type="predicted"/>
<comment type="caution">
    <text evidence="1">The sequence shown here is derived from an EMBL/GenBank/DDBJ whole genome shotgun (WGS) entry which is preliminary data.</text>
</comment>
<sequence length="200" mass="21196">MPLDLFFAFLAASALLFAKPGPAMSVIVANSIGQGVRGGLVTVAGNVIGFVLLISLVAFGLAWIAEAMKTWFDWIRLGGAAFLLYLGFTRLWFAGRAGLAGPQPTGRLFRDGFLVAVANPEVILFLAAFLPPFVDPNRPAAPQLSILGVTFVAVSAVFGAVLAISAAQARNFLTGERLVWLDRLSGGLLVIAALWLAWPR</sequence>
<dbReference type="Proteomes" id="UP000616151">
    <property type="component" value="Unassembled WGS sequence"/>
</dbReference>
<dbReference type="EMBL" id="JAENHL010000006">
    <property type="protein sequence ID" value="MBK1866916.1"/>
    <property type="molecule type" value="Genomic_DNA"/>
</dbReference>
<name>A0ACC5R364_9HYPH</name>
<gene>
    <name evidence="1" type="ORF">JHL16_11170</name>
</gene>
<accession>A0ACC5R364</accession>
<protein>
    <submittedName>
        <fullName evidence="1">LysE family translocator</fullName>
    </submittedName>
</protein>
<reference evidence="1" key="1">
    <citation type="submission" date="2021-01" db="EMBL/GenBank/DDBJ databases">
        <authorList>
            <person name="Sun Q."/>
        </authorList>
    </citation>
    <scope>NUCLEOTIDE SEQUENCE</scope>
    <source>
        <strain evidence="1">YIM B02566</strain>
    </source>
</reference>
<organism evidence="1 2">
    <name type="scientific">Taklimakanibacter albus</name>
    <dbReference type="NCBI Taxonomy" id="2800327"/>
    <lineage>
        <taxon>Bacteria</taxon>
        <taxon>Pseudomonadati</taxon>
        <taxon>Pseudomonadota</taxon>
        <taxon>Alphaproteobacteria</taxon>
        <taxon>Hyphomicrobiales</taxon>
        <taxon>Aestuariivirgaceae</taxon>
        <taxon>Taklimakanibacter</taxon>
    </lineage>
</organism>
<evidence type="ECO:0000313" key="2">
    <source>
        <dbReference type="Proteomes" id="UP000616151"/>
    </source>
</evidence>